<dbReference type="InterPro" id="IPR023049">
    <property type="entry name" value="GlgC_bac"/>
</dbReference>
<feature type="binding site" evidence="9">
    <location>
        <position position="166"/>
    </location>
    <ligand>
        <name>alpha-D-glucose 1-phosphate</name>
        <dbReference type="ChEBI" id="CHEBI:58601"/>
    </ligand>
</feature>
<dbReference type="InterPro" id="IPR011004">
    <property type="entry name" value="Trimer_LpxA-like_sf"/>
</dbReference>
<dbReference type="Proteomes" id="UP000233375">
    <property type="component" value="Unassembled WGS sequence"/>
</dbReference>
<dbReference type="NCBIfam" id="TIGR02091">
    <property type="entry name" value="glgC"/>
    <property type="match status" value="1"/>
</dbReference>
<dbReference type="EC" id="2.7.7.27" evidence="9"/>
<evidence type="ECO:0000256" key="6">
    <source>
        <dbReference type="ARBA" id="ARBA00022840"/>
    </source>
</evidence>
<comment type="subunit">
    <text evidence="9">Homotetramer.</text>
</comment>
<protein>
    <recommendedName>
        <fullName evidence="9">Glucose-1-phosphate adenylyltransferase</fullName>
        <ecNumber evidence="9">2.7.7.27</ecNumber>
    </recommendedName>
    <alternativeName>
        <fullName evidence="9">ADP-glucose pyrophosphorylase</fullName>
        <shortName evidence="9">ADPGlc PPase</shortName>
    </alternativeName>
    <alternativeName>
        <fullName evidence="9">ADP-glucose synthase</fullName>
    </alternativeName>
</protein>
<dbReference type="GO" id="GO:0005978">
    <property type="term" value="P:glycogen biosynthetic process"/>
    <property type="evidence" value="ECO:0007669"/>
    <property type="project" value="UniProtKB-UniRule"/>
</dbReference>
<dbReference type="InterPro" id="IPR005836">
    <property type="entry name" value="ADP_Glu_pyroP_CS"/>
</dbReference>
<dbReference type="InterPro" id="IPR011831">
    <property type="entry name" value="ADP-Glc_PPase"/>
</dbReference>
<keyword evidence="13" id="KW-1185">Reference proteome</keyword>
<dbReference type="UniPathway" id="UPA00164"/>
<keyword evidence="8 9" id="KW-0119">Carbohydrate metabolism</keyword>
<dbReference type="PANTHER" id="PTHR43523">
    <property type="entry name" value="GLUCOSE-1-PHOSPHATE ADENYLYLTRANSFERASE-RELATED"/>
    <property type="match status" value="1"/>
</dbReference>
<dbReference type="CDD" id="cd02508">
    <property type="entry name" value="ADP_Glucose_PP"/>
    <property type="match status" value="1"/>
</dbReference>
<reference evidence="12 13" key="1">
    <citation type="journal article" date="2003" name="Int. J. Syst. Evol. Microbiol.">
        <title>Bacillus nealsonii sp. nov., isolated from a spacecraft-assembly facility, whose spores are gamma-radiation resistant.</title>
        <authorList>
            <person name="Venkateswaran K."/>
            <person name="Kempf M."/>
            <person name="Chen F."/>
            <person name="Satomi M."/>
            <person name="Nicholson W."/>
            <person name="Kern R."/>
        </authorList>
    </citation>
    <scope>NUCLEOTIDE SEQUENCE [LARGE SCALE GENOMIC DNA]</scope>
    <source>
        <strain evidence="12 13">FO-92</strain>
    </source>
</reference>
<dbReference type="Gene3D" id="2.160.10.10">
    <property type="entry name" value="Hexapeptide repeat proteins"/>
    <property type="match status" value="1"/>
</dbReference>
<dbReference type="CDD" id="cd04651">
    <property type="entry name" value="LbH_G1P_AT_C"/>
    <property type="match status" value="1"/>
</dbReference>
<dbReference type="Pfam" id="PF24894">
    <property type="entry name" value="Hexapep_GlmU"/>
    <property type="match status" value="1"/>
</dbReference>
<gene>
    <name evidence="9" type="primary">glgC</name>
    <name evidence="12" type="ORF">CWS01_19100</name>
</gene>
<comment type="function">
    <text evidence="9">Involved in the biosynthesis of ADP-glucose, a building block required for the elongation reactions to produce glycogen. Catalyzes the reaction between ATP and alpha-D-glucose 1-phosphate (G1P) to produce pyrophosphate and ADP-Glc.</text>
</comment>
<dbReference type="InterPro" id="IPR056818">
    <property type="entry name" value="GlmU/GlgC-like_hexapep"/>
</dbReference>
<keyword evidence="2 9" id="KW-0321">Glycogen metabolism</keyword>
<feature type="site" description="Could play a key role in the communication between the regulatory and the substrate sites" evidence="9">
    <location>
        <position position="100"/>
    </location>
</feature>
<keyword evidence="4 9" id="KW-0548">Nucleotidyltransferase</keyword>
<proteinExistence type="inferred from homology"/>
<feature type="binding site" evidence="9">
    <location>
        <begin position="182"/>
        <end position="183"/>
    </location>
    <ligand>
        <name>alpha-D-glucose 1-phosphate</name>
        <dbReference type="ChEBI" id="CHEBI:58601"/>
    </ligand>
</feature>
<comment type="similarity">
    <text evidence="1 9">Belongs to the bacterial/plant glucose-1-phosphate adenylyltransferase family.</text>
</comment>
<feature type="site" description="Could play a key role in the communication between the regulatory and the substrate sites" evidence="9">
    <location>
        <position position="61"/>
    </location>
</feature>
<dbReference type="SUPFAM" id="SSF53448">
    <property type="entry name" value="Nucleotide-diphospho-sugar transferases"/>
    <property type="match status" value="1"/>
</dbReference>
<evidence type="ECO:0000256" key="7">
    <source>
        <dbReference type="ARBA" id="ARBA00023056"/>
    </source>
</evidence>
<feature type="binding site" evidence="9">
    <location>
        <position position="101"/>
    </location>
    <ligand>
        <name>alpha-D-glucose 1-phosphate</name>
        <dbReference type="ChEBI" id="CHEBI:58601"/>
    </ligand>
</feature>
<dbReference type="NCBIfam" id="NF003670">
    <property type="entry name" value="PRK05293.1"/>
    <property type="match status" value="1"/>
</dbReference>
<evidence type="ECO:0000256" key="8">
    <source>
        <dbReference type="ARBA" id="ARBA00023277"/>
    </source>
</evidence>
<name>A0A2N0YXT9_9BACI</name>
<dbReference type="GO" id="GO:0005524">
    <property type="term" value="F:ATP binding"/>
    <property type="evidence" value="ECO:0007669"/>
    <property type="project" value="UniProtKB-KW"/>
</dbReference>
<evidence type="ECO:0000259" key="11">
    <source>
        <dbReference type="Pfam" id="PF24894"/>
    </source>
</evidence>
<keyword evidence="5 9" id="KW-0547">Nucleotide-binding</keyword>
<feature type="binding site" evidence="9">
    <location>
        <position position="193"/>
    </location>
    <ligand>
        <name>alpha-D-glucose 1-phosphate</name>
        <dbReference type="ChEBI" id="CHEBI:58601"/>
    </ligand>
</feature>
<dbReference type="PROSITE" id="PS00809">
    <property type="entry name" value="ADP_GLC_PYROPHOSPH_2"/>
    <property type="match status" value="1"/>
</dbReference>
<evidence type="ECO:0000313" key="13">
    <source>
        <dbReference type="Proteomes" id="UP000233375"/>
    </source>
</evidence>
<keyword evidence="6 9" id="KW-0067">ATP-binding</keyword>
<evidence type="ECO:0000256" key="1">
    <source>
        <dbReference type="ARBA" id="ARBA00010443"/>
    </source>
</evidence>
<evidence type="ECO:0000256" key="3">
    <source>
        <dbReference type="ARBA" id="ARBA00022679"/>
    </source>
</evidence>
<dbReference type="GO" id="GO:0008878">
    <property type="term" value="F:glucose-1-phosphate adenylyltransferase activity"/>
    <property type="evidence" value="ECO:0007669"/>
    <property type="project" value="UniProtKB-UniRule"/>
</dbReference>
<evidence type="ECO:0000256" key="2">
    <source>
        <dbReference type="ARBA" id="ARBA00022600"/>
    </source>
</evidence>
<comment type="catalytic activity">
    <reaction evidence="9">
        <text>alpha-D-glucose 1-phosphate + ATP + H(+) = ADP-alpha-D-glucose + diphosphate</text>
        <dbReference type="Rhea" id="RHEA:12120"/>
        <dbReference type="ChEBI" id="CHEBI:15378"/>
        <dbReference type="ChEBI" id="CHEBI:30616"/>
        <dbReference type="ChEBI" id="CHEBI:33019"/>
        <dbReference type="ChEBI" id="CHEBI:57498"/>
        <dbReference type="ChEBI" id="CHEBI:58601"/>
        <dbReference type="EC" id="2.7.7.27"/>
    </reaction>
</comment>
<dbReference type="AlphaFoldDB" id="A0A2N0YXT9"/>
<evidence type="ECO:0000256" key="5">
    <source>
        <dbReference type="ARBA" id="ARBA00022741"/>
    </source>
</evidence>
<dbReference type="InterPro" id="IPR029044">
    <property type="entry name" value="Nucleotide-diphossugar_trans"/>
</dbReference>
<dbReference type="InterPro" id="IPR005835">
    <property type="entry name" value="NTP_transferase_dom"/>
</dbReference>
<dbReference type="PANTHER" id="PTHR43523:SF2">
    <property type="entry name" value="GLUCOSE-1-PHOSPHATE ADENYLYLTRANSFERASE"/>
    <property type="match status" value="1"/>
</dbReference>
<feature type="domain" description="Glucose-1-phosphate adenylyltransferase/Bifunctional protein GlmU-like C-terminal hexapeptide" evidence="11">
    <location>
        <begin position="291"/>
        <end position="361"/>
    </location>
</feature>
<keyword evidence="3 9" id="KW-0808">Transferase</keyword>
<evidence type="ECO:0000313" key="12">
    <source>
        <dbReference type="EMBL" id="PKG22077.1"/>
    </source>
</evidence>
<keyword evidence="7 9" id="KW-0320">Glycogen biosynthesis</keyword>
<dbReference type="Pfam" id="PF00483">
    <property type="entry name" value="NTP_transferase"/>
    <property type="match status" value="1"/>
</dbReference>
<dbReference type="PROSITE" id="PS00808">
    <property type="entry name" value="ADP_GLC_PYROPHOSPH_1"/>
    <property type="match status" value="1"/>
</dbReference>
<dbReference type="OrthoDB" id="9801810at2"/>
<comment type="pathway">
    <text evidence="9">Glycan biosynthesis; glycogen biosynthesis.</text>
</comment>
<dbReference type="Gene3D" id="3.90.550.10">
    <property type="entry name" value="Spore Coat Polysaccharide Biosynthesis Protein SpsA, Chain A"/>
    <property type="match status" value="1"/>
</dbReference>
<comment type="caution">
    <text evidence="12">The sequence shown here is derived from an EMBL/GenBank/DDBJ whole genome shotgun (WGS) entry which is preliminary data.</text>
</comment>
<feature type="domain" description="Nucleotidyl transferase" evidence="10">
    <location>
        <begin position="9"/>
        <end position="263"/>
    </location>
</feature>
<sequence length="389" mass="43755">MFLKKQCIAMLLAGGRGTRLKKLTEQLAKPAVPFGGKYRIIDFTLSNCRNSGIDTVGVLTQYQPHILQNYIGDGKEWDLNRRDGGLSILPPYQCNDKDHWYEGTAHAIYQNAPLIEQYNPEYILVISGDHIYKMDYNKMLDQHIATGADATISVTEVPWDEASRFGIMNTDEETNRIVDFEEKPKNPRSNLASMGVYIFKWSTLKSYLESEEQNELSSKDFGKDIIPAMLFDNKKLFSYEFQGYWKDVGTISSFWEANMDLLNKDTNIFLNDKDWNIYTAEQTHPPQYLDEDAQVKRSQISEGCEVYGTVENSILFTNVKVGKGSVIRNSVVLPGAVIGENVIIENAVVASDVKIADDVVVVSTTDDIALVGENMVKKEKASAGLSRVI</sequence>
<evidence type="ECO:0000256" key="4">
    <source>
        <dbReference type="ARBA" id="ARBA00022695"/>
    </source>
</evidence>
<dbReference type="HAMAP" id="MF_00624">
    <property type="entry name" value="GlgC"/>
    <property type="match status" value="1"/>
</dbReference>
<organism evidence="12 13">
    <name type="scientific">Niallia nealsonii</name>
    <dbReference type="NCBI Taxonomy" id="115979"/>
    <lineage>
        <taxon>Bacteria</taxon>
        <taxon>Bacillati</taxon>
        <taxon>Bacillota</taxon>
        <taxon>Bacilli</taxon>
        <taxon>Bacillales</taxon>
        <taxon>Bacillaceae</taxon>
        <taxon>Niallia</taxon>
    </lineage>
</organism>
<dbReference type="EMBL" id="PISE01000047">
    <property type="protein sequence ID" value="PKG22077.1"/>
    <property type="molecule type" value="Genomic_DNA"/>
</dbReference>
<dbReference type="PROSITE" id="PS00810">
    <property type="entry name" value="ADP_GLC_PYROPHOSPH_3"/>
    <property type="match status" value="1"/>
</dbReference>
<accession>A0A2N0YXT9</accession>
<evidence type="ECO:0000259" key="10">
    <source>
        <dbReference type="Pfam" id="PF00483"/>
    </source>
</evidence>
<dbReference type="SUPFAM" id="SSF51161">
    <property type="entry name" value="Trimeric LpxA-like enzymes"/>
    <property type="match status" value="1"/>
</dbReference>
<evidence type="ECO:0000256" key="9">
    <source>
        <dbReference type="HAMAP-Rule" id="MF_00624"/>
    </source>
</evidence>